<evidence type="ECO:0000259" key="3">
    <source>
        <dbReference type="Pfam" id="PF17171"/>
    </source>
</evidence>
<accession>A0A2A2JMU1</accession>
<evidence type="ECO:0000259" key="4">
    <source>
        <dbReference type="Pfam" id="PF17172"/>
    </source>
</evidence>
<evidence type="ECO:0000256" key="2">
    <source>
        <dbReference type="SAM" id="MobiDB-lite"/>
    </source>
</evidence>
<dbReference type="EMBL" id="LIAE01010334">
    <property type="protein sequence ID" value="PAV63044.1"/>
    <property type="molecule type" value="Genomic_DNA"/>
</dbReference>
<dbReference type="CDD" id="cd03193">
    <property type="entry name" value="GST_C_Metaxin"/>
    <property type="match status" value="1"/>
</dbReference>
<name>A0A2A2JMU1_9BILA</name>
<organism evidence="5 6">
    <name type="scientific">Diploscapter pachys</name>
    <dbReference type="NCBI Taxonomy" id="2018661"/>
    <lineage>
        <taxon>Eukaryota</taxon>
        <taxon>Metazoa</taxon>
        <taxon>Ecdysozoa</taxon>
        <taxon>Nematoda</taxon>
        <taxon>Chromadorea</taxon>
        <taxon>Rhabditida</taxon>
        <taxon>Rhabditina</taxon>
        <taxon>Rhabditomorpha</taxon>
        <taxon>Rhabditoidea</taxon>
        <taxon>Rhabditidae</taxon>
        <taxon>Diploscapter</taxon>
    </lineage>
</organism>
<dbReference type="InterPro" id="IPR033468">
    <property type="entry name" value="Metaxin_GST"/>
</dbReference>
<dbReference type="GO" id="GO:0005737">
    <property type="term" value="C:cytoplasm"/>
    <property type="evidence" value="ECO:0007669"/>
    <property type="project" value="TreeGrafter"/>
</dbReference>
<proteinExistence type="inferred from homology"/>
<comment type="caution">
    <text evidence="5">The sequence shown here is derived from an EMBL/GenBank/DDBJ whole genome shotgun (WGS) entry which is preliminary data.</text>
</comment>
<feature type="domain" description="Thioredoxin-like fold" evidence="4">
    <location>
        <begin position="73"/>
        <end position="164"/>
    </location>
</feature>
<evidence type="ECO:0000313" key="5">
    <source>
        <dbReference type="EMBL" id="PAV63044.1"/>
    </source>
</evidence>
<dbReference type="InterPro" id="IPR050931">
    <property type="entry name" value="Mito_Protein_Transport_Metaxin"/>
</dbReference>
<dbReference type="InterPro" id="IPR040079">
    <property type="entry name" value="Glutathione_S-Trfase"/>
</dbReference>
<dbReference type="Proteomes" id="UP000218231">
    <property type="component" value="Unassembled WGS sequence"/>
</dbReference>
<dbReference type="OrthoDB" id="5809458at2759"/>
<evidence type="ECO:0000256" key="1">
    <source>
        <dbReference type="ARBA" id="ARBA00006475"/>
    </source>
</evidence>
<dbReference type="SFLD" id="SFLDG01200">
    <property type="entry name" value="SUF1.1"/>
    <property type="match status" value="1"/>
</dbReference>
<dbReference type="SUPFAM" id="SSF47616">
    <property type="entry name" value="GST C-terminal domain-like"/>
    <property type="match status" value="1"/>
</dbReference>
<evidence type="ECO:0000313" key="6">
    <source>
        <dbReference type="Proteomes" id="UP000218231"/>
    </source>
</evidence>
<dbReference type="PANTHER" id="PTHR12289:SF41">
    <property type="entry name" value="FAILED AXON CONNECTIONS-RELATED"/>
    <property type="match status" value="1"/>
</dbReference>
<feature type="domain" description="Metaxin glutathione S-transferase" evidence="3">
    <location>
        <begin position="221"/>
        <end position="282"/>
    </location>
</feature>
<feature type="compositionally biased region" description="Low complexity" evidence="2">
    <location>
        <begin position="313"/>
        <end position="338"/>
    </location>
</feature>
<dbReference type="SFLD" id="SFLDS00019">
    <property type="entry name" value="Glutathione_Transferase_(cytos"/>
    <property type="match status" value="1"/>
</dbReference>
<dbReference type="InterPro" id="IPR036282">
    <property type="entry name" value="Glutathione-S-Trfase_C_sf"/>
</dbReference>
<dbReference type="InterPro" id="IPR026928">
    <property type="entry name" value="FAX/IsoI-like"/>
</dbReference>
<dbReference type="SFLD" id="SFLDG01180">
    <property type="entry name" value="SUF1"/>
    <property type="match status" value="1"/>
</dbReference>
<sequence>MSGVIDKASSYVEGLPTWGKAAVAGGMALAVYIPYKWYTNLPRKTPWKSDWKPGMVYLYQLPRFKSIPSLSAACLKLETFLRMASIDYEIVNAPCIQSKEGTLPFVELNGKEYYDSGFAIRDLTQALNKENLEEHLSQEQKAVSRAIECLAENSLRNSHNVYRLENINKLAKLIAPNAFGLFTPIISLFFMQNYNHQVWQSLKFSSLGVHSREDKIAIGVEDLRAISNYLGTKHYLTGFKPTRVDATLFGVLAQIVYAPYESEHLNAIKNDFPNIMEYVERIKSRYWPDWGVVTSKFVTDGNWKKKPRADRGSPLSTSSPMSPASSISPSVNGSLNKH</sequence>
<reference evidence="5 6" key="1">
    <citation type="journal article" date="2017" name="Curr. Biol.">
        <title>Genome architecture and evolution of a unichromosomal asexual nematode.</title>
        <authorList>
            <person name="Fradin H."/>
            <person name="Zegar C."/>
            <person name="Gutwein M."/>
            <person name="Lucas J."/>
            <person name="Kovtun M."/>
            <person name="Corcoran D."/>
            <person name="Baugh L.R."/>
            <person name="Kiontke K."/>
            <person name="Gunsalus K."/>
            <person name="Fitch D.H."/>
            <person name="Piano F."/>
        </authorList>
    </citation>
    <scope>NUCLEOTIDE SEQUENCE [LARGE SCALE GENOMIC DNA]</scope>
    <source>
        <strain evidence="5">PF1309</strain>
    </source>
</reference>
<dbReference type="Gene3D" id="1.20.1050.10">
    <property type="match status" value="1"/>
</dbReference>
<dbReference type="PANTHER" id="PTHR12289">
    <property type="entry name" value="METAXIN RELATED"/>
    <property type="match status" value="1"/>
</dbReference>
<dbReference type="InterPro" id="IPR012336">
    <property type="entry name" value="Thioredoxin-like_fold"/>
</dbReference>
<protein>
    <recommendedName>
        <fullName evidence="7">GST C-terminal domain-containing protein</fullName>
    </recommendedName>
</protein>
<dbReference type="Pfam" id="PF17171">
    <property type="entry name" value="GST_C_6"/>
    <property type="match status" value="1"/>
</dbReference>
<gene>
    <name evidence="5" type="ORF">WR25_09080</name>
</gene>
<dbReference type="AlphaFoldDB" id="A0A2A2JMU1"/>
<dbReference type="Pfam" id="PF17172">
    <property type="entry name" value="GST_N_4"/>
    <property type="match status" value="1"/>
</dbReference>
<comment type="similarity">
    <text evidence="1">Belongs to the FAX family.</text>
</comment>
<evidence type="ECO:0008006" key="7">
    <source>
        <dbReference type="Google" id="ProtNLM"/>
    </source>
</evidence>
<keyword evidence="6" id="KW-1185">Reference proteome</keyword>
<feature type="region of interest" description="Disordered" evidence="2">
    <location>
        <begin position="303"/>
        <end position="338"/>
    </location>
</feature>